<keyword evidence="5" id="KW-1185">Reference proteome</keyword>
<proteinExistence type="predicted"/>
<dbReference type="EMBL" id="CAUOFW020009448">
    <property type="protein sequence ID" value="CAK9185831.1"/>
    <property type="molecule type" value="Genomic_DNA"/>
</dbReference>
<evidence type="ECO:0000313" key="5">
    <source>
        <dbReference type="Proteomes" id="UP001642360"/>
    </source>
</evidence>
<gene>
    <name evidence="3" type="ORF">ILEXP_LOCUS1919</name>
    <name evidence="4" type="ORF">ILEXP_LOCUS56268</name>
</gene>
<comment type="caution">
    <text evidence="4">The sequence shown here is derived from an EMBL/GenBank/DDBJ whole genome shotgun (WGS) entry which is preliminary data.</text>
</comment>
<reference evidence="4 5" key="1">
    <citation type="submission" date="2024-02" db="EMBL/GenBank/DDBJ databases">
        <authorList>
            <person name="Vignale AGUSTIN F."/>
            <person name="Sosa J E."/>
            <person name="Modenutti C."/>
        </authorList>
    </citation>
    <scope>NUCLEOTIDE SEQUENCE [LARGE SCALE GENOMIC DNA]</scope>
</reference>
<evidence type="ECO:0000256" key="2">
    <source>
        <dbReference type="SAM" id="SignalP"/>
    </source>
</evidence>
<keyword evidence="2" id="KW-0732">Signal</keyword>
<dbReference type="Proteomes" id="UP001642360">
    <property type="component" value="Unassembled WGS sequence"/>
</dbReference>
<dbReference type="EMBL" id="CAUOFW020000685">
    <property type="protein sequence ID" value="CAK9134998.1"/>
    <property type="molecule type" value="Genomic_DNA"/>
</dbReference>
<evidence type="ECO:0000256" key="1">
    <source>
        <dbReference type="SAM" id="MobiDB-lite"/>
    </source>
</evidence>
<evidence type="ECO:0000313" key="4">
    <source>
        <dbReference type="EMBL" id="CAK9185831.1"/>
    </source>
</evidence>
<feature type="region of interest" description="Disordered" evidence="1">
    <location>
        <begin position="29"/>
        <end position="50"/>
    </location>
</feature>
<accession>A0ABC8UXM0</accession>
<name>A0ABC8UXM0_9AQUA</name>
<feature type="signal peptide" evidence="2">
    <location>
        <begin position="1"/>
        <end position="19"/>
    </location>
</feature>
<protein>
    <recommendedName>
        <fullName evidence="6">Secreted protein</fullName>
    </recommendedName>
</protein>
<evidence type="ECO:0000313" key="3">
    <source>
        <dbReference type="EMBL" id="CAK9134998.1"/>
    </source>
</evidence>
<evidence type="ECO:0008006" key="6">
    <source>
        <dbReference type="Google" id="ProtNLM"/>
    </source>
</evidence>
<organism evidence="4 5">
    <name type="scientific">Ilex paraguariensis</name>
    <name type="common">yerba mate</name>
    <dbReference type="NCBI Taxonomy" id="185542"/>
    <lineage>
        <taxon>Eukaryota</taxon>
        <taxon>Viridiplantae</taxon>
        <taxon>Streptophyta</taxon>
        <taxon>Embryophyta</taxon>
        <taxon>Tracheophyta</taxon>
        <taxon>Spermatophyta</taxon>
        <taxon>Magnoliopsida</taxon>
        <taxon>eudicotyledons</taxon>
        <taxon>Gunneridae</taxon>
        <taxon>Pentapetalae</taxon>
        <taxon>asterids</taxon>
        <taxon>campanulids</taxon>
        <taxon>Aquifoliales</taxon>
        <taxon>Aquifoliaceae</taxon>
        <taxon>Ilex</taxon>
    </lineage>
</organism>
<sequence length="82" mass="8630">MKLLMLLVVLVFTQPSSVGSRVLCSASTEKNEIAGSETGDGFEPAGLSSSSYSSNFVKGHVLERNQVFTLASGPSRKGNGHK</sequence>
<dbReference type="AlphaFoldDB" id="A0ABC8UXM0"/>
<feature type="chain" id="PRO_5044721047" description="Secreted protein" evidence="2">
    <location>
        <begin position="20"/>
        <end position="82"/>
    </location>
</feature>